<dbReference type="GO" id="GO:0097576">
    <property type="term" value="P:vacuole fusion"/>
    <property type="evidence" value="ECO:0007669"/>
    <property type="project" value="UniProtKB-ARBA"/>
</dbReference>
<evidence type="ECO:0000256" key="4">
    <source>
        <dbReference type="ARBA" id="ARBA00054927"/>
    </source>
</evidence>
<evidence type="ECO:0000256" key="5">
    <source>
        <dbReference type="SAM" id="MobiDB-lite"/>
    </source>
</evidence>
<evidence type="ECO:0000313" key="8">
    <source>
        <dbReference type="EMBL" id="KAJ3256944.1"/>
    </source>
</evidence>
<dbReference type="GO" id="GO:0007034">
    <property type="term" value="P:vacuolar transport"/>
    <property type="evidence" value="ECO:0007669"/>
    <property type="project" value="UniProtKB-ARBA"/>
</dbReference>
<evidence type="ECO:0000259" key="7">
    <source>
        <dbReference type="PROSITE" id="PS50195"/>
    </source>
</evidence>
<dbReference type="PANTHER" id="PTHR22775:SF3">
    <property type="entry name" value="SORTING NEXIN-13"/>
    <property type="match status" value="1"/>
</dbReference>
<feature type="domain" description="PX" evidence="7">
    <location>
        <begin position="3"/>
        <end position="113"/>
    </location>
</feature>
<dbReference type="EMBL" id="JADGKB010000044">
    <property type="protein sequence ID" value="KAJ3256944.1"/>
    <property type="molecule type" value="Genomic_DNA"/>
</dbReference>
<dbReference type="Pfam" id="PF00787">
    <property type="entry name" value="PX"/>
    <property type="match status" value="1"/>
</dbReference>
<dbReference type="PROSITE" id="PS50195">
    <property type="entry name" value="PX"/>
    <property type="match status" value="1"/>
</dbReference>
<dbReference type="InterPro" id="IPR036871">
    <property type="entry name" value="PX_dom_sf"/>
</dbReference>
<keyword evidence="3" id="KW-0175">Coiled coil</keyword>
<evidence type="ECO:0000259" key="6">
    <source>
        <dbReference type="PROSITE" id="PS50192"/>
    </source>
</evidence>
<feature type="compositionally biased region" description="Polar residues" evidence="5">
    <location>
        <begin position="225"/>
        <end position="243"/>
    </location>
</feature>
<comment type="subcellular location">
    <subcellularLocation>
        <location evidence="1">Vacuole</location>
    </subcellularLocation>
</comment>
<dbReference type="CDD" id="cd15858">
    <property type="entry name" value="SNARE_VAM7"/>
    <property type="match status" value="1"/>
</dbReference>
<dbReference type="Gene3D" id="1.20.5.110">
    <property type="match status" value="1"/>
</dbReference>
<evidence type="ECO:0000256" key="2">
    <source>
        <dbReference type="ARBA" id="ARBA00022554"/>
    </source>
</evidence>
<dbReference type="GO" id="GO:0016192">
    <property type="term" value="P:vesicle-mediated transport"/>
    <property type="evidence" value="ECO:0007669"/>
    <property type="project" value="UniProtKB-ARBA"/>
</dbReference>
<dbReference type="SUPFAM" id="SSF64268">
    <property type="entry name" value="PX domain"/>
    <property type="match status" value="1"/>
</dbReference>
<comment type="function">
    <text evidence="4">Essential for proper morphogenesis of the vacuole. May exist as structural reinforcement on the surface of the vacuolar membrane and be required for maintenance against rupture by osmotic pressure.</text>
</comment>
<accession>A0AAD5UK04</accession>
<dbReference type="PROSITE" id="PS50192">
    <property type="entry name" value="T_SNARE"/>
    <property type="match status" value="1"/>
</dbReference>
<dbReference type="Proteomes" id="UP001210925">
    <property type="component" value="Unassembled WGS sequence"/>
</dbReference>
<dbReference type="SUPFAM" id="SSF58038">
    <property type="entry name" value="SNARE fusion complex"/>
    <property type="match status" value="1"/>
</dbReference>
<dbReference type="SMART" id="SM00312">
    <property type="entry name" value="PX"/>
    <property type="match status" value="1"/>
</dbReference>
<keyword evidence="2" id="KW-0926">Vacuole</keyword>
<evidence type="ECO:0000313" key="9">
    <source>
        <dbReference type="Proteomes" id="UP001210925"/>
    </source>
</evidence>
<evidence type="ECO:0000256" key="1">
    <source>
        <dbReference type="ARBA" id="ARBA00004116"/>
    </source>
</evidence>
<feature type="region of interest" description="Disordered" evidence="5">
    <location>
        <begin position="225"/>
        <end position="246"/>
    </location>
</feature>
<dbReference type="PANTHER" id="PTHR22775">
    <property type="entry name" value="SORTING NEXIN"/>
    <property type="match status" value="1"/>
</dbReference>
<feature type="domain" description="T-SNARE coiled-coil homology" evidence="6">
    <location>
        <begin position="270"/>
        <end position="332"/>
    </location>
</feature>
<dbReference type="GO" id="GO:0035091">
    <property type="term" value="F:phosphatidylinositol binding"/>
    <property type="evidence" value="ECO:0007669"/>
    <property type="project" value="InterPro"/>
</dbReference>
<reference evidence="8" key="1">
    <citation type="submission" date="2020-05" db="EMBL/GenBank/DDBJ databases">
        <title>Phylogenomic resolution of chytrid fungi.</title>
        <authorList>
            <person name="Stajich J.E."/>
            <person name="Amses K."/>
            <person name="Simmons R."/>
            <person name="Seto K."/>
            <person name="Myers J."/>
            <person name="Bonds A."/>
            <person name="Quandt C.A."/>
            <person name="Barry K."/>
            <person name="Liu P."/>
            <person name="Grigoriev I."/>
            <person name="Longcore J.E."/>
            <person name="James T.Y."/>
        </authorList>
    </citation>
    <scope>NUCLEOTIDE SEQUENCE</scope>
    <source>
        <strain evidence="8">PLAUS21</strain>
    </source>
</reference>
<sequence>MQEPISSIEIQETRELLKPKKHTAYIISIRGPVKSWTVTKRYSEFDELHKKLLDIQTPPCELPKKTLMNFTNEVIKERQEGLAVYLQTLLYSKDPVWRRSKPWQDFMGLPETTIVDPINLLTVNQIDPAKWLQEYESLVSFISEIKTFLLNKERFVKGGDTSAAQASKIQAMKGLRQVDEIVGKLEASLKEPATKNSLSAGEINRRFDLLNNVKATAKQIQSDFSSAPSTTVEYSQPSIQSPRTTRKFGVAQETERTRNLNNQELLQLQTQEMKMQDNQLDSLVQIIRRQKEIGQTISNELDAQNAILEQVDDGVSRVETTLKTADKKLNRILRG</sequence>
<evidence type="ECO:0000256" key="3">
    <source>
        <dbReference type="ARBA" id="ARBA00023054"/>
    </source>
</evidence>
<dbReference type="Gene3D" id="3.30.1520.10">
    <property type="entry name" value="Phox-like domain"/>
    <property type="match status" value="1"/>
</dbReference>
<organism evidence="8 9">
    <name type="scientific">Boothiomyces macroporosus</name>
    <dbReference type="NCBI Taxonomy" id="261099"/>
    <lineage>
        <taxon>Eukaryota</taxon>
        <taxon>Fungi</taxon>
        <taxon>Fungi incertae sedis</taxon>
        <taxon>Chytridiomycota</taxon>
        <taxon>Chytridiomycota incertae sedis</taxon>
        <taxon>Chytridiomycetes</taxon>
        <taxon>Rhizophydiales</taxon>
        <taxon>Terramycetaceae</taxon>
        <taxon>Boothiomyces</taxon>
    </lineage>
</organism>
<gene>
    <name evidence="8" type="ORF">HK103_005062</name>
</gene>
<dbReference type="InterPro" id="IPR000727">
    <property type="entry name" value="T_SNARE_dom"/>
</dbReference>
<dbReference type="InterPro" id="IPR001683">
    <property type="entry name" value="PX_dom"/>
</dbReference>
<dbReference type="GO" id="GO:0000329">
    <property type="term" value="C:fungal-type vacuole membrane"/>
    <property type="evidence" value="ECO:0007669"/>
    <property type="project" value="UniProtKB-ARBA"/>
</dbReference>
<name>A0AAD5UK04_9FUNG</name>
<dbReference type="AlphaFoldDB" id="A0AAD5UK04"/>
<proteinExistence type="predicted"/>
<dbReference type="SMART" id="SM00397">
    <property type="entry name" value="t_SNARE"/>
    <property type="match status" value="1"/>
</dbReference>
<comment type="caution">
    <text evidence="8">The sequence shown here is derived from an EMBL/GenBank/DDBJ whole genome shotgun (WGS) entry which is preliminary data.</text>
</comment>
<protein>
    <submittedName>
        <fullName evidence="8">Uncharacterized protein</fullName>
    </submittedName>
</protein>
<dbReference type="FunFam" id="1.20.5.110:FF:000058">
    <property type="entry name" value="VAM7p Vacuolar SNARE protein"/>
    <property type="match status" value="1"/>
</dbReference>
<keyword evidence="9" id="KW-1185">Reference proteome</keyword>